<reference evidence="7" key="1">
    <citation type="submission" date="2013-10" db="EMBL/GenBank/DDBJ databases">
        <authorList>
            <person name="Schartl M."/>
            <person name="Warren W."/>
        </authorList>
    </citation>
    <scope>NUCLEOTIDE SEQUENCE [LARGE SCALE GENOMIC DNA]</scope>
    <source>
        <strain evidence="7">female</strain>
    </source>
</reference>
<dbReference type="EMBL" id="AYCK01026706">
    <property type="status" value="NOT_ANNOTATED_CDS"/>
    <property type="molecule type" value="Genomic_DNA"/>
</dbReference>
<dbReference type="PROSITE" id="PS00375">
    <property type="entry name" value="UDPGT"/>
    <property type="match status" value="1"/>
</dbReference>
<dbReference type="SUPFAM" id="SSF53756">
    <property type="entry name" value="UDP-Glycosyltransferase/glycogen phosphorylase"/>
    <property type="match status" value="2"/>
</dbReference>
<dbReference type="PANTHER" id="PTHR48043:SF48">
    <property type="entry name" value="UDP GLUCURONOSYLTRANSFERASE 5 FAMILY, POLYPEPTIDE C2-RELATED"/>
    <property type="match status" value="1"/>
</dbReference>
<dbReference type="GeneTree" id="ENSGT00940000165164"/>
<keyword evidence="7" id="KW-1185">Reference proteome</keyword>
<dbReference type="AlphaFoldDB" id="A0A096LRK1"/>
<evidence type="ECO:0000256" key="3">
    <source>
        <dbReference type="ARBA" id="ARBA00022679"/>
    </source>
</evidence>
<comment type="catalytic activity">
    <reaction evidence="5">
        <text>glucuronate acceptor + UDP-alpha-D-glucuronate = acceptor beta-D-glucuronoside + UDP + H(+)</text>
        <dbReference type="Rhea" id="RHEA:21032"/>
        <dbReference type="ChEBI" id="CHEBI:15378"/>
        <dbReference type="ChEBI" id="CHEBI:58052"/>
        <dbReference type="ChEBI" id="CHEBI:58223"/>
        <dbReference type="ChEBI" id="CHEBI:132367"/>
        <dbReference type="ChEBI" id="CHEBI:132368"/>
        <dbReference type="EC" id="2.4.1.17"/>
    </reaction>
</comment>
<organism evidence="6 7">
    <name type="scientific">Poecilia formosa</name>
    <name type="common">Amazon molly</name>
    <name type="synonym">Limia formosa</name>
    <dbReference type="NCBI Taxonomy" id="48698"/>
    <lineage>
        <taxon>Eukaryota</taxon>
        <taxon>Metazoa</taxon>
        <taxon>Chordata</taxon>
        <taxon>Craniata</taxon>
        <taxon>Vertebrata</taxon>
        <taxon>Euteleostomi</taxon>
        <taxon>Actinopterygii</taxon>
        <taxon>Neopterygii</taxon>
        <taxon>Teleostei</taxon>
        <taxon>Neoteleostei</taxon>
        <taxon>Acanthomorphata</taxon>
        <taxon>Ovalentaria</taxon>
        <taxon>Atherinomorphae</taxon>
        <taxon>Cyprinodontiformes</taxon>
        <taxon>Poeciliidae</taxon>
        <taxon>Poeciliinae</taxon>
        <taxon>Poecilia</taxon>
    </lineage>
</organism>
<keyword evidence="3 4" id="KW-0808">Transferase</keyword>
<evidence type="ECO:0000313" key="7">
    <source>
        <dbReference type="Proteomes" id="UP000028760"/>
    </source>
</evidence>
<name>A0A096LRK1_POEFO</name>
<proteinExistence type="inferred from homology"/>
<dbReference type="InterPro" id="IPR050271">
    <property type="entry name" value="UDP-glycosyltransferase"/>
</dbReference>
<evidence type="ECO:0000256" key="4">
    <source>
        <dbReference type="RuleBase" id="RU003718"/>
    </source>
</evidence>
<dbReference type="CDD" id="cd03784">
    <property type="entry name" value="GT1_Gtf-like"/>
    <property type="match status" value="1"/>
</dbReference>
<reference evidence="6" key="2">
    <citation type="submission" date="2025-08" db="UniProtKB">
        <authorList>
            <consortium name="Ensembl"/>
        </authorList>
    </citation>
    <scope>IDENTIFICATION</scope>
</reference>
<dbReference type="GO" id="GO:0015020">
    <property type="term" value="F:glucuronosyltransferase activity"/>
    <property type="evidence" value="ECO:0007669"/>
    <property type="project" value="UniProtKB-EC"/>
</dbReference>
<dbReference type="EMBL" id="AYCK01026708">
    <property type="status" value="NOT_ANNOTATED_CDS"/>
    <property type="molecule type" value="Genomic_DNA"/>
</dbReference>
<evidence type="ECO:0000256" key="1">
    <source>
        <dbReference type="ARBA" id="ARBA00009995"/>
    </source>
</evidence>
<evidence type="ECO:0000256" key="5">
    <source>
        <dbReference type="RuleBase" id="RU362059"/>
    </source>
</evidence>
<dbReference type="EC" id="2.4.1.17" evidence="5"/>
<comment type="similarity">
    <text evidence="1 4">Belongs to the UDP-glycosyltransferase family.</text>
</comment>
<evidence type="ECO:0000313" key="6">
    <source>
        <dbReference type="Ensembl" id="ENSPFOP00000021792.1"/>
    </source>
</evidence>
<dbReference type="Ensembl" id="ENSPFOT00000026840.1">
    <property type="protein sequence ID" value="ENSPFOP00000021792.1"/>
    <property type="gene ID" value="ENSPFOG00000023836.1"/>
</dbReference>
<dbReference type="PANTHER" id="PTHR48043">
    <property type="entry name" value="EG:EG0003.4 PROTEIN-RELATED"/>
    <property type="match status" value="1"/>
</dbReference>
<dbReference type="InterPro" id="IPR002213">
    <property type="entry name" value="UDP_glucos_trans"/>
</dbReference>
<dbReference type="Pfam" id="PF00201">
    <property type="entry name" value="UDPGT"/>
    <property type="match status" value="2"/>
</dbReference>
<evidence type="ECO:0000256" key="2">
    <source>
        <dbReference type="ARBA" id="ARBA00022676"/>
    </source>
</evidence>
<reference evidence="6" key="3">
    <citation type="submission" date="2025-09" db="UniProtKB">
        <authorList>
            <consortium name="Ensembl"/>
        </authorList>
    </citation>
    <scope>IDENTIFICATION</scope>
</reference>
<dbReference type="Proteomes" id="UP000028760">
    <property type="component" value="Unassembled WGS sequence"/>
</dbReference>
<dbReference type="EMBL" id="AYCK01026707">
    <property type="status" value="NOT_ANNOTATED_CDS"/>
    <property type="molecule type" value="Genomic_DNA"/>
</dbReference>
<dbReference type="Gene3D" id="3.40.50.2000">
    <property type="entry name" value="Glycogen Phosphorylase B"/>
    <property type="match status" value="2"/>
</dbReference>
<sequence length="347" mass="39828">DVTNKIIEALGQLPQKVIRSYKGSKYLGVGTKFLLVNWMPQKDLLGHPKVKLFVAHGDKSSGHSEHCSHSIYRAKSRIFNVIQKFSYSLYSQLFSKICLKDRKQGHNFIMSMNNRNSRIFNIIQKFSYLSPTMLNKVHISTLQQCKLMTKKIKDHFSHFIERSCQYVSVLLCLARLYSQLFSKMKNVVKIAFCIIPIDMTSDSHIGKTAIVGKNTLLVNWMPQKDLLGHPKVKLFVAHGGTNGVQETIYHGVPIVGLPVFYDQYDNLLRLQDRGAAKILTLATVDKEDTFLKTVKEVLSEPSYRINMQRLSRLHRDQPMKPIDTALFWIEFAKHQGAAHLRTESHRL</sequence>
<accession>A0A096LRK1</accession>
<comment type="subcellular location">
    <subcellularLocation>
        <location evidence="5">Membrane</location>
        <topology evidence="5">Single-pass membrane protein</topology>
    </subcellularLocation>
</comment>
<dbReference type="InterPro" id="IPR035595">
    <property type="entry name" value="UDP_glycos_trans_CS"/>
</dbReference>
<protein>
    <recommendedName>
        <fullName evidence="5">UDP-glucuronosyltransferase</fullName>
        <ecNumber evidence="5">2.4.1.17</ecNumber>
    </recommendedName>
</protein>
<keyword evidence="2 4" id="KW-0328">Glycosyltransferase</keyword>
<dbReference type="GO" id="GO:0016020">
    <property type="term" value="C:membrane"/>
    <property type="evidence" value="ECO:0007669"/>
    <property type="project" value="UniProtKB-SubCell"/>
</dbReference>